<feature type="domain" description="Replication factor A C-terminal" evidence="2">
    <location>
        <begin position="225"/>
        <end position="308"/>
    </location>
</feature>
<dbReference type="Proteomes" id="UP000237000">
    <property type="component" value="Unassembled WGS sequence"/>
</dbReference>
<dbReference type="PANTHER" id="PTHR47165">
    <property type="entry name" value="OS03G0429900 PROTEIN"/>
    <property type="match status" value="1"/>
</dbReference>
<dbReference type="InterPro" id="IPR012340">
    <property type="entry name" value="NA-bd_OB-fold"/>
</dbReference>
<dbReference type="OrthoDB" id="1725660at2759"/>
<protein>
    <submittedName>
        <fullName evidence="4">Replication factor A protein</fullName>
    </submittedName>
</protein>
<organism evidence="4 5">
    <name type="scientific">Trema orientale</name>
    <name type="common">Charcoal tree</name>
    <name type="synonym">Celtis orientalis</name>
    <dbReference type="NCBI Taxonomy" id="63057"/>
    <lineage>
        <taxon>Eukaryota</taxon>
        <taxon>Viridiplantae</taxon>
        <taxon>Streptophyta</taxon>
        <taxon>Embryophyta</taxon>
        <taxon>Tracheophyta</taxon>
        <taxon>Spermatophyta</taxon>
        <taxon>Magnoliopsida</taxon>
        <taxon>eudicotyledons</taxon>
        <taxon>Gunneridae</taxon>
        <taxon>Pentapetalae</taxon>
        <taxon>rosids</taxon>
        <taxon>fabids</taxon>
        <taxon>Rosales</taxon>
        <taxon>Cannabaceae</taxon>
        <taxon>Trema</taxon>
    </lineage>
</organism>
<dbReference type="Pfam" id="PF08646">
    <property type="entry name" value="Rep_fac-A_C"/>
    <property type="match status" value="1"/>
</dbReference>
<dbReference type="GO" id="GO:0003677">
    <property type="term" value="F:DNA binding"/>
    <property type="evidence" value="ECO:0007669"/>
    <property type="project" value="UniProtKB-KW"/>
</dbReference>
<gene>
    <name evidence="4" type="ORF">TorRG33x02_021650</name>
</gene>
<dbReference type="Gene3D" id="2.40.50.140">
    <property type="entry name" value="Nucleic acid-binding proteins"/>
    <property type="match status" value="2"/>
</dbReference>
<reference evidence="5" key="1">
    <citation type="submission" date="2016-06" db="EMBL/GenBank/DDBJ databases">
        <title>Parallel loss of symbiosis genes in relatives of nitrogen-fixing non-legume Parasponia.</title>
        <authorList>
            <person name="Van Velzen R."/>
            <person name="Holmer R."/>
            <person name="Bu F."/>
            <person name="Rutten L."/>
            <person name="Van Zeijl A."/>
            <person name="Liu W."/>
            <person name="Santuari L."/>
            <person name="Cao Q."/>
            <person name="Sharma T."/>
            <person name="Shen D."/>
            <person name="Roswanjaya Y."/>
            <person name="Wardhani T."/>
            <person name="Kalhor M.S."/>
            <person name="Jansen J."/>
            <person name="Van den Hoogen J."/>
            <person name="Gungor B."/>
            <person name="Hartog M."/>
            <person name="Hontelez J."/>
            <person name="Verver J."/>
            <person name="Yang W.-C."/>
            <person name="Schijlen E."/>
            <person name="Repin R."/>
            <person name="Schilthuizen M."/>
            <person name="Schranz E."/>
            <person name="Heidstra R."/>
            <person name="Miyata K."/>
            <person name="Fedorova E."/>
            <person name="Kohlen W."/>
            <person name="Bisseling T."/>
            <person name="Smit S."/>
            <person name="Geurts R."/>
        </authorList>
    </citation>
    <scope>NUCLEOTIDE SEQUENCE [LARGE SCALE GENOMIC DNA]</scope>
    <source>
        <strain evidence="5">cv. RG33-2</strain>
    </source>
</reference>
<dbReference type="SUPFAM" id="SSF50249">
    <property type="entry name" value="Nucleic acid-binding proteins"/>
    <property type="match status" value="2"/>
</dbReference>
<evidence type="ECO:0000256" key="1">
    <source>
        <dbReference type="ARBA" id="ARBA00023125"/>
    </source>
</evidence>
<evidence type="ECO:0000259" key="3">
    <source>
        <dbReference type="Pfam" id="PF16900"/>
    </source>
</evidence>
<proteinExistence type="predicted"/>
<feature type="domain" description="Replication protein A OB" evidence="3">
    <location>
        <begin position="68"/>
        <end position="161"/>
    </location>
</feature>
<dbReference type="PANTHER" id="PTHR47165:SF4">
    <property type="entry name" value="OS03G0429900 PROTEIN"/>
    <property type="match status" value="1"/>
</dbReference>
<dbReference type="InterPro" id="IPR013955">
    <property type="entry name" value="Rep_factor-A_C"/>
</dbReference>
<sequence>MFRTYNISNAIVNRILPAHRIVDNEYQWIINYETKVNEVAEEEALKQAQDALEFNFVPFSALDQYKHRTAEVDILALAIDIQPSRCVQTSSGPSCIREITLINEQKIQMLLTVWDELFENECNMIANKIANKPVLAAKRLRVVSYHNTSLSTKASSRLLVDPDLPETIELYTWWRDENEKYLQICIADNANHPSSSKVILPTEESITTISTVKEFAGKTEKFWIKANISIENLNQNFWYMACEKCHKTTEADFNELFKCDWCNKDNVKAIARCFIQVQCKDSSGALPATIFGSNAETFLHCKVIDLVKHTTQV</sequence>
<dbReference type="InParanoid" id="A0A2P5FX47"/>
<dbReference type="InterPro" id="IPR031657">
    <property type="entry name" value="REPA_OB_2"/>
</dbReference>
<dbReference type="AlphaFoldDB" id="A0A2P5FX47"/>
<evidence type="ECO:0000313" key="4">
    <source>
        <dbReference type="EMBL" id="POO02381.1"/>
    </source>
</evidence>
<comment type="caution">
    <text evidence="4">The sequence shown here is derived from an EMBL/GenBank/DDBJ whole genome shotgun (WGS) entry which is preliminary data.</text>
</comment>
<evidence type="ECO:0000313" key="5">
    <source>
        <dbReference type="Proteomes" id="UP000237000"/>
    </source>
</evidence>
<keyword evidence="5" id="KW-1185">Reference proteome</keyword>
<name>A0A2P5FX47_TREOI</name>
<accession>A0A2P5FX47</accession>
<dbReference type="STRING" id="63057.A0A2P5FX47"/>
<dbReference type="EMBL" id="JXTC01000005">
    <property type="protein sequence ID" value="POO02381.1"/>
    <property type="molecule type" value="Genomic_DNA"/>
</dbReference>
<dbReference type="Pfam" id="PF16900">
    <property type="entry name" value="REPA_OB_2"/>
    <property type="match status" value="1"/>
</dbReference>
<keyword evidence="1" id="KW-0238">DNA-binding</keyword>
<evidence type="ECO:0000259" key="2">
    <source>
        <dbReference type="Pfam" id="PF08646"/>
    </source>
</evidence>